<keyword evidence="1" id="KW-0732">Signal</keyword>
<dbReference type="EMBL" id="CP027059">
    <property type="protein sequence ID" value="UQZ87123.1"/>
    <property type="molecule type" value="Genomic_DNA"/>
</dbReference>
<name>A0ABY4RY19_9BACL</name>
<sequence>MLLNKKTTHILLLSAALTWSTAVPAFADDGSTPSASVLSMGSAPSLGEVKVTDSSYFELKNVTILPEKGSKTVTFTVSVHNEGSSDLLFIDYWPRLKTKSGNQISVRVLPQDKDKNRITPKSVQDISFYATVNDTTNLTDLIFEFIKWDFSQPNFERSIGEIAVPDDYTVVTPKDDSHIIDMDGTEIKTTIKKVLLTKNDKNYTPTVVLKMENVGNRSAAVPSYQYLIRTSEGYMYPLDAKNVKDLTINPQVDKEVQLTGSVPIEVSREGWQLVITQNAADLKLNLPIAYFELPQVTDPDTVDTGKEYEFSNKEGTYTSKLLSFQRLPMEDQDILSANLMLLNKGSDSLPLPDLTGYFMLDDKVKVEAKLIQTDKVIGLPSGGSANYQFIGKMPYTYQFSTVKLVLQEKKGENEAEDLLEFLHRSELLNMTFLNVGETYKNMNIGRNTSYAVRDVKTYSGDTADIFTVQLEATNLEKRYTDVTKLVAQFKTFDGDVYPAAVSEIKNKITPGGKALLILSSTLPKGFPTSNMSAMIGEAVTDNKFSASADTPDAYVNAAGFWLPQENYQVKDKLADIDLLPYTLSISKINTWLDSEKLKLTFNYELTKNLLMETNTEGRKLVIGLEDESGNKTFMKEFDFKDFDIVDSTTSDASKDTKIRLGKRDGFVIEEQDRDLIYHLETLKTYKLSVYDSYQGQKKLLASQKIDWFSTTD</sequence>
<evidence type="ECO:0000313" key="3">
    <source>
        <dbReference type="Proteomes" id="UP001057134"/>
    </source>
</evidence>
<keyword evidence="3" id="KW-1185">Reference proteome</keyword>
<dbReference type="RefSeq" id="WP_249862611.1">
    <property type="nucleotide sequence ID" value="NZ_CP027059.1"/>
</dbReference>
<feature type="signal peptide" evidence="1">
    <location>
        <begin position="1"/>
        <end position="27"/>
    </location>
</feature>
<evidence type="ECO:0000256" key="1">
    <source>
        <dbReference type="SAM" id="SignalP"/>
    </source>
</evidence>
<dbReference type="Proteomes" id="UP001057134">
    <property type="component" value="Chromosome"/>
</dbReference>
<evidence type="ECO:0000313" key="2">
    <source>
        <dbReference type="EMBL" id="UQZ87123.1"/>
    </source>
</evidence>
<protein>
    <submittedName>
        <fullName evidence="2">Uncharacterized protein</fullName>
    </submittedName>
</protein>
<proteinExistence type="predicted"/>
<gene>
    <name evidence="2" type="ORF">SK3146_06416</name>
</gene>
<organism evidence="2 3">
    <name type="scientific">Paenibacillus konkukensis</name>
    <dbReference type="NCBI Taxonomy" id="2020716"/>
    <lineage>
        <taxon>Bacteria</taxon>
        <taxon>Bacillati</taxon>
        <taxon>Bacillota</taxon>
        <taxon>Bacilli</taxon>
        <taxon>Bacillales</taxon>
        <taxon>Paenibacillaceae</taxon>
        <taxon>Paenibacillus</taxon>
    </lineage>
</organism>
<reference evidence="2" key="1">
    <citation type="submission" date="2018-02" db="EMBL/GenBank/DDBJ databases">
        <authorList>
            <person name="Kim S.-K."/>
            <person name="Jung H.-I."/>
            <person name="Lee S.-W."/>
        </authorList>
    </citation>
    <scope>NUCLEOTIDE SEQUENCE</scope>
    <source>
        <strain evidence="2">SK3146</strain>
    </source>
</reference>
<feature type="chain" id="PRO_5046368208" evidence="1">
    <location>
        <begin position="28"/>
        <end position="712"/>
    </location>
</feature>
<accession>A0ABY4RY19</accession>
<reference evidence="2" key="2">
    <citation type="journal article" date="2021" name="J Anim Sci Technol">
        <title>Complete genome sequence of Paenibacillus konkukensis sp. nov. SK3146 as a potential probiotic strain.</title>
        <authorList>
            <person name="Jung H.I."/>
            <person name="Park S."/>
            <person name="Niu K.M."/>
            <person name="Lee S.W."/>
            <person name="Kothari D."/>
            <person name="Yi K.J."/>
            <person name="Kim S.K."/>
        </authorList>
    </citation>
    <scope>NUCLEOTIDE SEQUENCE</scope>
    <source>
        <strain evidence="2">SK3146</strain>
    </source>
</reference>